<name>A0A6P6DJ46_OCTDE</name>
<proteinExistence type="predicted"/>
<dbReference type="InParanoid" id="A0A6P6DJ46"/>
<feature type="compositionally biased region" description="Polar residues" evidence="1">
    <location>
        <begin position="47"/>
        <end position="56"/>
    </location>
</feature>
<dbReference type="AlphaFoldDB" id="A0A6P6DJ46"/>
<dbReference type="InterPro" id="IPR029264">
    <property type="entry name" value="ARF7EP_C"/>
</dbReference>
<evidence type="ECO:0000313" key="3">
    <source>
        <dbReference type="Proteomes" id="UP000515203"/>
    </source>
</evidence>
<dbReference type="CTD" id="120534"/>
<feature type="domain" description="ARF7 effector protein C-terminal" evidence="2">
    <location>
        <begin position="204"/>
        <end position="306"/>
    </location>
</feature>
<feature type="region of interest" description="Disordered" evidence="1">
    <location>
        <begin position="219"/>
        <end position="240"/>
    </location>
</feature>
<dbReference type="GeneID" id="101564556"/>
<dbReference type="RefSeq" id="XP_023560001.1">
    <property type="nucleotide sequence ID" value="XM_023704233.1"/>
</dbReference>
<protein>
    <submittedName>
        <fullName evidence="4">ARL14 effector protein isoform X1</fullName>
    </submittedName>
</protein>
<dbReference type="PANTHER" id="PTHR46536:SF1">
    <property type="entry name" value="ARL14 EFFECTOR PROTEIN"/>
    <property type="match status" value="1"/>
</dbReference>
<evidence type="ECO:0000259" key="2">
    <source>
        <dbReference type="Pfam" id="PF14949"/>
    </source>
</evidence>
<evidence type="ECO:0000256" key="1">
    <source>
        <dbReference type="SAM" id="MobiDB-lite"/>
    </source>
</evidence>
<evidence type="ECO:0000313" key="4">
    <source>
        <dbReference type="RefSeq" id="XP_023560001.1"/>
    </source>
</evidence>
<sequence>MMTTAPLAGAPSSQWQRVDEPEVSRRAWRKRRQGDRCVTHKGEPSRQKSTGRTLQSRMMDPCSVGVQLRTTNECHKTYYTRHTGFKTLQELSSNDMLLLQLRTGMTLSGNNTICFHHVKIYIDRFEDLQKSCCDPFNIHKKLAKKNLHVIDLDDATFLSAKFGRQLVPGWKLCPKCTQIINGSVDVDSEDRQKRKPESDGRTAKALRSLQFTNPGKQTEFAAETGKREKRRLTKSAPAGQDRQVIPAKSKVYDSQGLLIFSGMDLCDCLDEDCLGCFYACPACGSTKCGAECRCDRKWLYEQIEIEGGEIIHNKHAG</sequence>
<organism evidence="3 4">
    <name type="scientific">Octodon degus</name>
    <name type="common">Degu</name>
    <name type="synonym">Sciurus degus</name>
    <dbReference type="NCBI Taxonomy" id="10160"/>
    <lineage>
        <taxon>Eukaryota</taxon>
        <taxon>Metazoa</taxon>
        <taxon>Chordata</taxon>
        <taxon>Craniata</taxon>
        <taxon>Vertebrata</taxon>
        <taxon>Euteleostomi</taxon>
        <taxon>Mammalia</taxon>
        <taxon>Eutheria</taxon>
        <taxon>Euarchontoglires</taxon>
        <taxon>Glires</taxon>
        <taxon>Rodentia</taxon>
        <taxon>Hystricomorpha</taxon>
        <taxon>Octodontidae</taxon>
        <taxon>Octodon</taxon>
    </lineage>
</organism>
<feature type="region of interest" description="Disordered" evidence="1">
    <location>
        <begin position="1"/>
        <end position="56"/>
    </location>
</feature>
<keyword evidence="3" id="KW-1185">Reference proteome</keyword>
<dbReference type="Pfam" id="PF14949">
    <property type="entry name" value="ARF7EP_C"/>
    <property type="match status" value="1"/>
</dbReference>
<gene>
    <name evidence="4" type="primary">Arl14ep</name>
</gene>
<feature type="compositionally biased region" description="Basic and acidic residues" evidence="1">
    <location>
        <begin position="34"/>
        <end position="46"/>
    </location>
</feature>
<dbReference type="Proteomes" id="UP000515203">
    <property type="component" value="Unplaced"/>
</dbReference>
<dbReference type="PANTHER" id="PTHR46536">
    <property type="entry name" value="ARL14 EFFECTOR PROTEIN"/>
    <property type="match status" value="1"/>
</dbReference>
<dbReference type="FunCoup" id="A0A6P6DJ46">
    <property type="interactions" value="2626"/>
</dbReference>
<accession>A0A6P6DJ46</accession>
<reference evidence="4" key="1">
    <citation type="submission" date="2025-08" db="UniProtKB">
        <authorList>
            <consortium name="RefSeq"/>
        </authorList>
    </citation>
    <scope>IDENTIFICATION</scope>
</reference>
<dbReference type="OrthoDB" id="5984406at2759"/>